<dbReference type="eggNOG" id="ENOG5033XFD">
    <property type="taxonomic scope" value="Bacteria"/>
</dbReference>
<reference evidence="1 2" key="1">
    <citation type="journal article" date="2015" name="Genome Announc.">
        <title>Genome Sequence of Lactobacillus curieae CCTCC M 2011381T, a Novel Producer of Gamma-aminobutyric Acid.</title>
        <authorList>
            <person name="Wang Y."/>
            <person name="Wang Y."/>
            <person name="Lang C."/>
            <person name="Wei D."/>
            <person name="Xu P."/>
            <person name="Xie J."/>
        </authorList>
    </citation>
    <scope>NUCLEOTIDE SEQUENCE [LARGE SCALE GENOMIC DNA]</scope>
    <source>
        <strain evidence="1 2">CCTCC M 2011381</strain>
    </source>
</reference>
<evidence type="ECO:0000313" key="2">
    <source>
        <dbReference type="Proteomes" id="UP000030361"/>
    </source>
</evidence>
<evidence type="ECO:0000313" key="1">
    <source>
        <dbReference type="EMBL" id="AQW20708.1"/>
    </source>
</evidence>
<organism evidence="1 2">
    <name type="scientific">Lentilactobacillus curieae</name>
    <dbReference type="NCBI Taxonomy" id="1138822"/>
    <lineage>
        <taxon>Bacteria</taxon>
        <taxon>Bacillati</taxon>
        <taxon>Bacillota</taxon>
        <taxon>Bacilli</taxon>
        <taxon>Lactobacillales</taxon>
        <taxon>Lactobacillaceae</taxon>
        <taxon>Lentilactobacillus</taxon>
    </lineage>
</organism>
<dbReference type="Proteomes" id="UP000030361">
    <property type="component" value="Chromosome"/>
</dbReference>
<dbReference type="AlphaFoldDB" id="A0A1S6QGH6"/>
<sequence>MQPKFTTQQQRIIAQVKLGIGTRAEITAVNFSHSTNSSYWLLKVFPDQWLFLRIASHRNWLINAQEVEIDWQNWDEFAGLANKVATVFDSELKFKLTESDQAIIWIIRRLAKSGRVLMVKLPKVVDEAHKARAVDLVTEFPRYPLAITNRNNVNKLVLQVENDEFKRQVATLFGRNFLFSQFTVHSQLKLLPTNQWLNPIL</sequence>
<dbReference type="KEGG" id="lcu:PL11_001640"/>
<dbReference type="OrthoDB" id="2199289at2"/>
<accession>A0A1S6QGH6</accession>
<protein>
    <submittedName>
        <fullName evidence="1">Uncharacterized protein</fullName>
    </submittedName>
</protein>
<gene>
    <name evidence="1" type="ORF">PL11_001640</name>
</gene>
<name>A0A1S6QGH6_9LACO</name>
<dbReference type="EMBL" id="CP018906">
    <property type="protein sequence ID" value="AQW20708.1"/>
    <property type="molecule type" value="Genomic_DNA"/>
</dbReference>
<proteinExistence type="predicted"/>
<dbReference type="RefSeq" id="WP_035165896.1">
    <property type="nucleotide sequence ID" value="NZ_CP018906.1"/>
</dbReference>
<keyword evidence="2" id="KW-1185">Reference proteome</keyword>